<feature type="domain" description="SpoVT-AbrB" evidence="2">
    <location>
        <begin position="1"/>
        <end position="46"/>
    </location>
</feature>
<dbReference type="GO" id="GO:0003677">
    <property type="term" value="F:DNA binding"/>
    <property type="evidence" value="ECO:0007669"/>
    <property type="project" value="UniProtKB-UniRule"/>
</dbReference>
<dbReference type="PROSITE" id="PS51740">
    <property type="entry name" value="SPOVT_ABRB"/>
    <property type="match status" value="1"/>
</dbReference>
<dbReference type="OrthoDB" id="9795766at2"/>
<dbReference type="Pfam" id="PF04014">
    <property type="entry name" value="MazE_antitoxin"/>
    <property type="match status" value="1"/>
</dbReference>
<name>A0A1G9PLZ3_9RHOB</name>
<evidence type="ECO:0000259" key="2">
    <source>
        <dbReference type="PROSITE" id="PS51740"/>
    </source>
</evidence>
<dbReference type="Gene3D" id="2.10.260.10">
    <property type="match status" value="1"/>
</dbReference>
<proteinExistence type="predicted"/>
<evidence type="ECO:0000313" key="3">
    <source>
        <dbReference type="EMBL" id="SDL99734.1"/>
    </source>
</evidence>
<dbReference type="AlphaFoldDB" id="A0A1G9PLZ3"/>
<sequence>MQIARWGNSLAVRLPAGLVREMGLKEGDRIELAPASDHLAVRRLPSAADVLADLRRFRGRLPASGRLTRDDANAR</sequence>
<dbReference type="InterPro" id="IPR037914">
    <property type="entry name" value="SpoVT-AbrB_sf"/>
</dbReference>
<dbReference type="RefSeq" id="WP_090757598.1">
    <property type="nucleotide sequence ID" value="NZ_FNGE01000072.1"/>
</dbReference>
<organism evidence="3 4">
    <name type="scientific">Paracoccus chinensis</name>
    <dbReference type="NCBI Taxonomy" id="525640"/>
    <lineage>
        <taxon>Bacteria</taxon>
        <taxon>Pseudomonadati</taxon>
        <taxon>Pseudomonadota</taxon>
        <taxon>Alphaproteobacteria</taxon>
        <taxon>Rhodobacterales</taxon>
        <taxon>Paracoccaceae</taxon>
        <taxon>Paracoccus</taxon>
    </lineage>
</organism>
<protein>
    <submittedName>
        <fullName evidence="3">Antitoxin MazE</fullName>
    </submittedName>
</protein>
<dbReference type="SUPFAM" id="SSF89447">
    <property type="entry name" value="AbrB/MazE/MraZ-like"/>
    <property type="match status" value="1"/>
</dbReference>
<dbReference type="STRING" id="525640.SAMN04487971_1723"/>
<reference evidence="4" key="1">
    <citation type="submission" date="2016-10" db="EMBL/GenBank/DDBJ databases">
        <authorList>
            <person name="Varghese N."/>
            <person name="Submissions S."/>
        </authorList>
    </citation>
    <scope>NUCLEOTIDE SEQUENCE [LARGE SCALE GENOMIC DNA]</scope>
    <source>
        <strain evidence="4">CGMCC 1.7655</strain>
    </source>
</reference>
<evidence type="ECO:0000313" key="4">
    <source>
        <dbReference type="Proteomes" id="UP000199555"/>
    </source>
</evidence>
<accession>A0A1G9PLZ3</accession>
<dbReference type="SMART" id="SM00966">
    <property type="entry name" value="SpoVT_AbrB"/>
    <property type="match status" value="1"/>
</dbReference>
<keyword evidence="4" id="KW-1185">Reference proteome</keyword>
<dbReference type="EMBL" id="FNGE01000072">
    <property type="protein sequence ID" value="SDL99734.1"/>
    <property type="molecule type" value="Genomic_DNA"/>
</dbReference>
<evidence type="ECO:0000256" key="1">
    <source>
        <dbReference type="PROSITE-ProRule" id="PRU01076"/>
    </source>
</evidence>
<keyword evidence="1" id="KW-0238">DNA-binding</keyword>
<dbReference type="InterPro" id="IPR007159">
    <property type="entry name" value="SpoVT-AbrB_dom"/>
</dbReference>
<gene>
    <name evidence="3" type="ORF">SAMN04487971_1723</name>
</gene>
<dbReference type="Proteomes" id="UP000199555">
    <property type="component" value="Unassembled WGS sequence"/>
</dbReference>